<evidence type="ECO:0000313" key="1">
    <source>
        <dbReference type="EMBL" id="KAJ0176552.1"/>
    </source>
</evidence>
<accession>A0ACC1CY79</accession>
<keyword evidence="2" id="KW-1185">Reference proteome</keyword>
<dbReference type="Proteomes" id="UP000824533">
    <property type="component" value="Linkage Group LG13"/>
</dbReference>
<organism evidence="1 2">
    <name type="scientific">Dendrolimus kikuchii</name>
    <dbReference type="NCBI Taxonomy" id="765133"/>
    <lineage>
        <taxon>Eukaryota</taxon>
        <taxon>Metazoa</taxon>
        <taxon>Ecdysozoa</taxon>
        <taxon>Arthropoda</taxon>
        <taxon>Hexapoda</taxon>
        <taxon>Insecta</taxon>
        <taxon>Pterygota</taxon>
        <taxon>Neoptera</taxon>
        <taxon>Endopterygota</taxon>
        <taxon>Lepidoptera</taxon>
        <taxon>Glossata</taxon>
        <taxon>Ditrysia</taxon>
        <taxon>Bombycoidea</taxon>
        <taxon>Lasiocampidae</taxon>
        <taxon>Dendrolimus</taxon>
    </lineage>
</organism>
<proteinExistence type="predicted"/>
<name>A0ACC1CY79_9NEOP</name>
<protein>
    <submittedName>
        <fullName evidence="1">Uncharacterized protein</fullName>
    </submittedName>
</protein>
<comment type="caution">
    <text evidence="1">The sequence shown here is derived from an EMBL/GenBank/DDBJ whole genome shotgun (WGS) entry which is preliminary data.</text>
</comment>
<reference evidence="1 2" key="1">
    <citation type="journal article" date="2021" name="Front. Genet.">
        <title>Chromosome-Level Genome Assembly Reveals Significant Gene Expansion in the Toll and IMD Signaling Pathways of Dendrolimus kikuchii.</title>
        <authorList>
            <person name="Zhou J."/>
            <person name="Wu P."/>
            <person name="Xiong Z."/>
            <person name="Liu N."/>
            <person name="Zhao N."/>
            <person name="Ji M."/>
            <person name="Qiu Y."/>
            <person name="Yang B."/>
        </authorList>
    </citation>
    <scope>NUCLEOTIDE SEQUENCE [LARGE SCALE GENOMIC DNA]</scope>
    <source>
        <strain evidence="1">Ann1</strain>
    </source>
</reference>
<dbReference type="EMBL" id="CM034399">
    <property type="protein sequence ID" value="KAJ0176552.1"/>
    <property type="molecule type" value="Genomic_DNA"/>
</dbReference>
<sequence>MLSITFFLYLILISETIVSKKIQLPDLDSSRSKPQGECSRCKILADSFNNWLGKTSRGKYEGGDAAWEEAKLKSYSRSEIRLVEIQESLCSEIKQHKDECYILAEEVEPVLEKWWFNEDPISTDLYTWLCIETLQYCCPALHYGDACYPCPISKDNKICSGHGKCNGEGTRKGNGTCICNRGYIGSNCDECAKNYFLHLDSCESCHKSCNGCTGEGAYSCLTCKNGWELKTGQCVDIDECLTPSSCKQNQYCVNQEGSYICKSCDKSCSSCAGKGPTNCTSCEGEYLLWSGVLILYCGLLIIAFIIFRTSRKLASVVILIIAIYIYFYEKESSMNCIDALQNFYFIM</sequence>
<gene>
    <name evidence="1" type="ORF">K1T71_007731</name>
</gene>
<evidence type="ECO:0000313" key="2">
    <source>
        <dbReference type="Proteomes" id="UP000824533"/>
    </source>
</evidence>